<name>A0AAV0AZE8_PHAPC</name>
<proteinExistence type="predicted"/>
<evidence type="ECO:0000313" key="3">
    <source>
        <dbReference type="Proteomes" id="UP001153365"/>
    </source>
</evidence>
<feature type="region of interest" description="Disordered" evidence="1">
    <location>
        <begin position="18"/>
        <end position="53"/>
    </location>
</feature>
<gene>
    <name evidence="2" type="ORF">PPACK8108_LOCUS9730</name>
</gene>
<protein>
    <submittedName>
        <fullName evidence="2">Uncharacterized protein</fullName>
    </submittedName>
</protein>
<sequence length="159" mass="17705">MTRIPDYLMDSVIHQTQETRTEEMTLPDQAEAGLPGDASAKATSGSFSAARPEEEFAVRPMGYISNLYNRDLSDMNDPKQLGILPSKQLDLEVLNLLDKGIQLEQLKNDQWHSRPGRTDEVKDERMGQIKESAKVQKFGVVGVCSKAIDRADEAVLWAA</sequence>
<keyword evidence="3" id="KW-1185">Reference proteome</keyword>
<dbReference type="EMBL" id="CALTRL010002132">
    <property type="protein sequence ID" value="CAH7674795.1"/>
    <property type="molecule type" value="Genomic_DNA"/>
</dbReference>
<reference evidence="2" key="1">
    <citation type="submission" date="2022-06" db="EMBL/GenBank/DDBJ databases">
        <authorList>
            <consortium name="SYNGENTA / RWTH Aachen University"/>
        </authorList>
    </citation>
    <scope>NUCLEOTIDE SEQUENCE</scope>
</reference>
<comment type="caution">
    <text evidence="2">The sequence shown here is derived from an EMBL/GenBank/DDBJ whole genome shotgun (WGS) entry which is preliminary data.</text>
</comment>
<organism evidence="2 3">
    <name type="scientific">Phakopsora pachyrhizi</name>
    <name type="common">Asian soybean rust disease fungus</name>
    <dbReference type="NCBI Taxonomy" id="170000"/>
    <lineage>
        <taxon>Eukaryota</taxon>
        <taxon>Fungi</taxon>
        <taxon>Dikarya</taxon>
        <taxon>Basidiomycota</taxon>
        <taxon>Pucciniomycotina</taxon>
        <taxon>Pucciniomycetes</taxon>
        <taxon>Pucciniales</taxon>
        <taxon>Phakopsoraceae</taxon>
        <taxon>Phakopsora</taxon>
    </lineage>
</organism>
<evidence type="ECO:0000256" key="1">
    <source>
        <dbReference type="SAM" id="MobiDB-lite"/>
    </source>
</evidence>
<accession>A0AAV0AZE8</accession>
<evidence type="ECO:0000313" key="2">
    <source>
        <dbReference type="EMBL" id="CAH7674795.1"/>
    </source>
</evidence>
<dbReference type="Proteomes" id="UP001153365">
    <property type="component" value="Unassembled WGS sequence"/>
</dbReference>
<dbReference type="AlphaFoldDB" id="A0AAV0AZE8"/>